<dbReference type="EMBL" id="CP033169">
    <property type="protein sequence ID" value="AYO30528.1"/>
    <property type="molecule type" value="Genomic_DNA"/>
</dbReference>
<dbReference type="Pfam" id="PF02464">
    <property type="entry name" value="CinA"/>
    <property type="match status" value="1"/>
</dbReference>
<dbReference type="Gene3D" id="3.30.70.2860">
    <property type="match status" value="1"/>
</dbReference>
<gene>
    <name evidence="1" type="primary">cinA</name>
    <name evidence="3" type="ORF">D2962_07745</name>
</gene>
<dbReference type="Gene3D" id="3.40.980.10">
    <property type="entry name" value="MoaB/Mog-like domain"/>
    <property type="match status" value="1"/>
</dbReference>
<dbReference type="InterPro" id="IPR036653">
    <property type="entry name" value="CinA-like_C"/>
</dbReference>
<dbReference type="PANTHER" id="PTHR13939">
    <property type="entry name" value="NICOTINAMIDE-NUCLEOTIDE AMIDOHYDROLASE PNCC"/>
    <property type="match status" value="1"/>
</dbReference>
<dbReference type="Pfam" id="PF18146">
    <property type="entry name" value="CinA_KH"/>
    <property type="match status" value="1"/>
</dbReference>
<evidence type="ECO:0000313" key="3">
    <source>
        <dbReference type="EMBL" id="AYO30528.1"/>
    </source>
</evidence>
<dbReference type="KEGG" id="bacg:D2962_07745"/>
<sequence length="413" mass="45165">MRAETIAVGSELLLGQISNTNAQIISRALQEIGVDVYYHTCVGDNEERIKQVFKIALERSDVIIFTGGLGPTLDDLTKETVSSFLNLPLQLDEPSLERIKDYFKKKGKPMTQNNYKQALLPEGSSPILNRKGTAPGVLLKYGEKIIIMLPGPPFEMEPMLTESVIPYLAKSSQNTIFSRVLKFYEIGESLLEEKIKDLIVGQSNPTIAPLAKMGEVTLRITAKAEDIETARNLIRPVEEEIVKRVGQYLYGFDNESIEEIVAGLLLTSKKSISIAESCTGGLMAHKLTNIPGISEVFERGVVSYSNRAKQELLNVKAETLGEYGAVSEQTAMEMAQGIRITANTDIGVSITGIAGPGGGSPEKPVGLVYIGYADSKTVIVEKHLFTGDRMDIKQRSVDAALHMVRRMLKGSGD</sequence>
<dbReference type="SUPFAM" id="SSF53218">
    <property type="entry name" value="Molybdenum cofactor biosynthesis proteins"/>
    <property type="match status" value="1"/>
</dbReference>
<reference evidence="3 4" key="1">
    <citation type="submission" date="2018-10" db="EMBL/GenBank/DDBJ databases">
        <authorList>
            <person name="Zhang X."/>
        </authorList>
    </citation>
    <scope>NUCLEOTIDE SEQUENCE [LARGE SCALE GENOMIC DNA]</scope>
    <source>
        <strain evidence="3 4">SK-G1</strain>
    </source>
</reference>
<dbReference type="PIRSF" id="PIRSF006728">
    <property type="entry name" value="CinA"/>
    <property type="match status" value="1"/>
</dbReference>
<dbReference type="SUPFAM" id="SSF142433">
    <property type="entry name" value="CinA-like"/>
    <property type="match status" value="1"/>
</dbReference>
<comment type="similarity">
    <text evidence="1">Belongs to the CinA family.</text>
</comment>
<dbReference type="InterPro" id="IPR008135">
    <property type="entry name" value="Competence-induced_CinA"/>
</dbReference>
<organism evidence="3 4">
    <name type="scientific">Biomaibacter acetigenes</name>
    <dbReference type="NCBI Taxonomy" id="2316383"/>
    <lineage>
        <taxon>Bacteria</taxon>
        <taxon>Bacillati</taxon>
        <taxon>Bacillota</taxon>
        <taxon>Clostridia</taxon>
        <taxon>Thermosediminibacterales</taxon>
        <taxon>Tepidanaerobacteraceae</taxon>
        <taxon>Biomaibacter</taxon>
    </lineage>
</organism>
<dbReference type="Gene3D" id="3.90.950.20">
    <property type="entry name" value="CinA-like"/>
    <property type="match status" value="1"/>
</dbReference>
<name>A0A3G2R5Z5_9FIRM</name>
<dbReference type="InterPro" id="IPR041424">
    <property type="entry name" value="CinA_KH"/>
</dbReference>
<evidence type="ECO:0000313" key="4">
    <source>
        <dbReference type="Proteomes" id="UP000280960"/>
    </source>
</evidence>
<dbReference type="InterPro" id="IPR036425">
    <property type="entry name" value="MoaB/Mog-like_dom_sf"/>
</dbReference>
<dbReference type="Pfam" id="PF00994">
    <property type="entry name" value="MoCF_biosynth"/>
    <property type="match status" value="1"/>
</dbReference>
<dbReference type="CDD" id="cd00885">
    <property type="entry name" value="cinA"/>
    <property type="match status" value="1"/>
</dbReference>
<dbReference type="NCBIfam" id="NF001813">
    <property type="entry name" value="PRK00549.1"/>
    <property type="match status" value="1"/>
</dbReference>
<dbReference type="NCBIfam" id="TIGR00199">
    <property type="entry name" value="PncC_domain"/>
    <property type="match status" value="1"/>
</dbReference>
<dbReference type="AlphaFoldDB" id="A0A3G2R5Z5"/>
<feature type="domain" description="MoaB/Mog" evidence="2">
    <location>
        <begin position="4"/>
        <end position="171"/>
    </location>
</feature>
<accession>A0A3G2R5Z5</accession>
<dbReference type="InterPro" id="IPR008136">
    <property type="entry name" value="CinA_C"/>
</dbReference>
<dbReference type="NCBIfam" id="TIGR00200">
    <property type="entry name" value="cinA_nterm"/>
    <property type="match status" value="1"/>
</dbReference>
<dbReference type="InterPro" id="IPR050101">
    <property type="entry name" value="CinA"/>
</dbReference>
<dbReference type="SMART" id="SM00852">
    <property type="entry name" value="MoCF_biosynth"/>
    <property type="match status" value="1"/>
</dbReference>
<dbReference type="InterPro" id="IPR001453">
    <property type="entry name" value="MoaB/Mog_dom"/>
</dbReference>
<dbReference type="PANTHER" id="PTHR13939:SF0">
    <property type="entry name" value="NMN AMIDOHYDROLASE-LIKE PROTEIN YFAY"/>
    <property type="match status" value="1"/>
</dbReference>
<dbReference type="RefSeq" id="WP_122014648.1">
    <property type="nucleotide sequence ID" value="NZ_CP033169.1"/>
</dbReference>
<proteinExistence type="inferred from homology"/>
<protein>
    <recommendedName>
        <fullName evidence="1">Putative competence-damage inducible protein</fullName>
    </recommendedName>
</protein>
<dbReference type="HAMAP" id="MF_00226_B">
    <property type="entry name" value="CinA_B"/>
    <property type="match status" value="1"/>
</dbReference>
<dbReference type="Proteomes" id="UP000280960">
    <property type="component" value="Chromosome"/>
</dbReference>
<keyword evidence="4" id="KW-1185">Reference proteome</keyword>
<evidence type="ECO:0000256" key="1">
    <source>
        <dbReference type="HAMAP-Rule" id="MF_00226"/>
    </source>
</evidence>
<dbReference type="NCBIfam" id="TIGR00177">
    <property type="entry name" value="molyb_syn"/>
    <property type="match status" value="1"/>
</dbReference>
<evidence type="ECO:0000259" key="2">
    <source>
        <dbReference type="SMART" id="SM00852"/>
    </source>
</evidence>